<feature type="active site" description="Proton acceptor" evidence="11">
    <location>
        <position position="154"/>
    </location>
</feature>
<sequence>MLNKKIALVTGGSKGIGKSIAIKLAEDGYDIAFTYSSDENAANDTLEELNKLGSNSLSIKKDMSIEEDVKEAIKEIEEKLGTVDVLVNNAGITRDGLLMKMKAEDFDRVIEVNLRSVFLTTREIIRPMIKKKYGKIINISSVVGIMGNAGQANYAASKAGVIGFTKSIAKEFASRGVRANAIAPGFVETDMTKVLKEDVKEEMLKNIPLGYFAKPEDVANLVSFLASEKSDYITGQVIQIDGGMNI</sequence>
<dbReference type="InterPro" id="IPR011284">
    <property type="entry name" value="3oxo_ACP_reduc"/>
</dbReference>
<comment type="similarity">
    <text evidence="3 13">Belongs to the short-chain dehydrogenases/reductases (SDR) family.</text>
</comment>
<evidence type="ECO:0000256" key="1">
    <source>
        <dbReference type="ARBA" id="ARBA00002607"/>
    </source>
</evidence>
<dbReference type="OrthoDB" id="9803333at2"/>
<keyword evidence="4 13" id="KW-0444">Lipid biosynthesis</keyword>
<dbReference type="FunFam" id="3.40.50.720:FF:000037">
    <property type="entry name" value="3-oxoacyl-[acyl-carrier-protein] reductase FabG"/>
    <property type="match status" value="1"/>
</dbReference>
<evidence type="ECO:0000256" key="8">
    <source>
        <dbReference type="ARBA" id="ARBA00023098"/>
    </source>
</evidence>
<keyword evidence="16" id="KW-1185">Reference proteome</keyword>
<evidence type="ECO:0000256" key="9">
    <source>
        <dbReference type="ARBA" id="ARBA00023160"/>
    </source>
</evidence>
<dbReference type="InterPro" id="IPR057326">
    <property type="entry name" value="KR_dom"/>
</dbReference>
<dbReference type="InterPro" id="IPR050259">
    <property type="entry name" value="SDR"/>
</dbReference>
<evidence type="ECO:0000256" key="10">
    <source>
        <dbReference type="ARBA" id="ARBA00048508"/>
    </source>
</evidence>
<comment type="catalytic activity">
    <reaction evidence="10 13">
        <text>a (3R)-hydroxyacyl-[ACP] + NADP(+) = a 3-oxoacyl-[ACP] + NADPH + H(+)</text>
        <dbReference type="Rhea" id="RHEA:17397"/>
        <dbReference type="Rhea" id="RHEA-COMP:9916"/>
        <dbReference type="Rhea" id="RHEA-COMP:9945"/>
        <dbReference type="ChEBI" id="CHEBI:15378"/>
        <dbReference type="ChEBI" id="CHEBI:57783"/>
        <dbReference type="ChEBI" id="CHEBI:58349"/>
        <dbReference type="ChEBI" id="CHEBI:78776"/>
        <dbReference type="ChEBI" id="CHEBI:78827"/>
        <dbReference type="EC" id="1.1.1.100"/>
    </reaction>
</comment>
<proteinExistence type="inferred from homology"/>
<evidence type="ECO:0000256" key="5">
    <source>
        <dbReference type="ARBA" id="ARBA00022832"/>
    </source>
</evidence>
<dbReference type="InterPro" id="IPR002347">
    <property type="entry name" value="SDR_fam"/>
</dbReference>
<keyword evidence="8 13" id="KW-0443">Lipid metabolism</keyword>
<gene>
    <name evidence="15" type="primary">fabG</name>
    <name evidence="15" type="ORF">E4100_02950</name>
</gene>
<evidence type="ECO:0000256" key="6">
    <source>
        <dbReference type="ARBA" id="ARBA00022857"/>
    </source>
</evidence>
<dbReference type="EMBL" id="SRIB01000003">
    <property type="protein sequence ID" value="TFZ41071.1"/>
    <property type="molecule type" value="Genomic_DNA"/>
</dbReference>
<evidence type="ECO:0000259" key="14">
    <source>
        <dbReference type="SMART" id="SM00822"/>
    </source>
</evidence>
<dbReference type="NCBIfam" id="NF005559">
    <property type="entry name" value="PRK07231.1"/>
    <property type="match status" value="1"/>
</dbReference>
<dbReference type="NCBIfam" id="NF009466">
    <property type="entry name" value="PRK12826.1-2"/>
    <property type="match status" value="1"/>
</dbReference>
<dbReference type="CDD" id="cd05333">
    <property type="entry name" value="BKR_SDR_c"/>
    <property type="match status" value="1"/>
</dbReference>
<evidence type="ECO:0000256" key="7">
    <source>
        <dbReference type="ARBA" id="ARBA00023002"/>
    </source>
</evidence>
<evidence type="ECO:0000256" key="4">
    <source>
        <dbReference type="ARBA" id="ARBA00022516"/>
    </source>
</evidence>
<evidence type="ECO:0000256" key="3">
    <source>
        <dbReference type="ARBA" id="ARBA00006484"/>
    </source>
</evidence>
<dbReference type="GO" id="GO:0006633">
    <property type="term" value="P:fatty acid biosynthetic process"/>
    <property type="evidence" value="ECO:0007669"/>
    <property type="project" value="UniProtKB-UniPathway"/>
</dbReference>
<comment type="caution">
    <text evidence="15">The sequence shown here is derived from an EMBL/GenBank/DDBJ whole genome shotgun (WGS) entry which is preliminary data.</text>
</comment>
<keyword evidence="9 13" id="KW-0275">Fatty acid biosynthesis</keyword>
<comment type="subunit">
    <text evidence="13">Homotetramer.</text>
</comment>
<dbReference type="PROSITE" id="PS00061">
    <property type="entry name" value="ADH_SHORT"/>
    <property type="match status" value="1"/>
</dbReference>
<dbReference type="GO" id="GO:0004316">
    <property type="term" value="F:3-oxoacyl-[acyl-carrier-protein] reductase (NADPH) activity"/>
    <property type="evidence" value="ECO:0007669"/>
    <property type="project" value="UniProtKB-UniRule"/>
</dbReference>
<dbReference type="Proteomes" id="UP000298381">
    <property type="component" value="Unassembled WGS sequence"/>
</dbReference>
<dbReference type="NCBIfam" id="TIGR01830">
    <property type="entry name" value="3oxo_ACP_reduc"/>
    <property type="match status" value="1"/>
</dbReference>
<dbReference type="InterPro" id="IPR020904">
    <property type="entry name" value="Sc_DH/Rdtase_CS"/>
</dbReference>
<comment type="pathway">
    <text evidence="2 13">Lipid metabolism; fatty acid biosynthesis.</text>
</comment>
<comment type="function">
    <text evidence="1 13">Catalyzes the NADPH-dependent reduction of beta-ketoacyl-ACP substrates to beta-hydroxyacyl-ACP products, the first reductive step in the elongation cycle of fatty acid biosynthesis.</text>
</comment>
<dbReference type="UniPathway" id="UPA00094"/>
<dbReference type="SUPFAM" id="SSF51735">
    <property type="entry name" value="NAD(P)-binding Rossmann-fold domains"/>
    <property type="match status" value="1"/>
</dbReference>
<dbReference type="PRINTS" id="PR00081">
    <property type="entry name" value="GDHRDH"/>
</dbReference>
<dbReference type="AlphaFoldDB" id="A0A4Z0D866"/>
<evidence type="ECO:0000256" key="11">
    <source>
        <dbReference type="PIRSR" id="PIRSR611284-1"/>
    </source>
</evidence>
<dbReference type="Pfam" id="PF13561">
    <property type="entry name" value="adh_short_C2"/>
    <property type="match status" value="1"/>
</dbReference>
<feature type="binding site" evidence="12">
    <location>
        <position position="89"/>
    </location>
    <ligand>
        <name>NADP(+)</name>
        <dbReference type="ChEBI" id="CHEBI:58349"/>
    </ligand>
</feature>
<dbReference type="Gene3D" id="3.40.50.720">
    <property type="entry name" value="NAD(P)-binding Rossmann-like Domain"/>
    <property type="match status" value="1"/>
</dbReference>
<dbReference type="NCBIfam" id="NF004199">
    <property type="entry name" value="PRK05653.1-4"/>
    <property type="match status" value="1"/>
</dbReference>
<feature type="binding site" evidence="12">
    <location>
        <begin position="154"/>
        <end position="158"/>
    </location>
    <ligand>
        <name>NADP(+)</name>
        <dbReference type="ChEBI" id="CHEBI:58349"/>
    </ligand>
</feature>
<dbReference type="PANTHER" id="PTHR42879:SF2">
    <property type="entry name" value="3-OXOACYL-[ACYL-CARRIER-PROTEIN] REDUCTASE FABG"/>
    <property type="match status" value="1"/>
</dbReference>
<dbReference type="InterPro" id="IPR036291">
    <property type="entry name" value="NAD(P)-bd_dom_sf"/>
</dbReference>
<accession>A0A4Z0D866</accession>
<dbReference type="PRINTS" id="PR00080">
    <property type="entry name" value="SDRFAMILY"/>
</dbReference>
<keyword evidence="5 13" id="KW-0276">Fatty acid metabolism</keyword>
<dbReference type="SMART" id="SM00822">
    <property type="entry name" value="PKS_KR"/>
    <property type="match status" value="1"/>
</dbReference>
<dbReference type="PANTHER" id="PTHR42879">
    <property type="entry name" value="3-OXOACYL-(ACYL-CARRIER-PROTEIN) REDUCTASE"/>
    <property type="match status" value="1"/>
</dbReference>
<dbReference type="GO" id="GO:0051287">
    <property type="term" value="F:NAD binding"/>
    <property type="evidence" value="ECO:0007669"/>
    <property type="project" value="UniProtKB-UniRule"/>
</dbReference>
<keyword evidence="6 12" id="KW-0521">NADP</keyword>
<name>A0A4Z0D866_9FIRM</name>
<evidence type="ECO:0000313" key="16">
    <source>
        <dbReference type="Proteomes" id="UP000298381"/>
    </source>
</evidence>
<reference evidence="15 16" key="1">
    <citation type="submission" date="2019-03" db="EMBL/GenBank/DDBJ databases">
        <title>Draft genome sequence data and analysis of a Fermenting Bacterium, Soehngenia longevitae strain 1933PT, isolated from petroleum reservoir in Azerbaijan.</title>
        <authorList>
            <person name="Grouzdev D.S."/>
            <person name="Bidzhieva S.K."/>
            <person name="Sokolova D.S."/>
            <person name="Tourova T.P."/>
            <person name="Poltaraus A.B."/>
            <person name="Nazina T.N."/>
        </authorList>
    </citation>
    <scope>NUCLEOTIDE SEQUENCE [LARGE SCALE GENOMIC DNA]</scope>
    <source>
        <strain evidence="15 16">1933P</strain>
    </source>
</reference>
<evidence type="ECO:0000256" key="12">
    <source>
        <dbReference type="PIRSR" id="PIRSR611284-2"/>
    </source>
</evidence>
<keyword evidence="7 13" id="KW-0560">Oxidoreductase</keyword>
<protein>
    <recommendedName>
        <fullName evidence="13">3-oxoacyl-[acyl-carrier-protein] reductase</fullName>
        <ecNumber evidence="13">1.1.1.100</ecNumber>
    </recommendedName>
</protein>
<evidence type="ECO:0000256" key="13">
    <source>
        <dbReference type="RuleBase" id="RU366074"/>
    </source>
</evidence>
<dbReference type="EC" id="1.1.1.100" evidence="13"/>
<organism evidence="15 16">
    <name type="scientific">Soehngenia longivitae</name>
    <dbReference type="NCBI Taxonomy" id="2562294"/>
    <lineage>
        <taxon>Bacteria</taxon>
        <taxon>Bacillati</taxon>
        <taxon>Bacillota</taxon>
        <taxon>Tissierellia</taxon>
        <taxon>Tissierellales</taxon>
        <taxon>Tissierellaceae</taxon>
        <taxon>Soehngenia</taxon>
    </lineage>
</organism>
<evidence type="ECO:0000313" key="15">
    <source>
        <dbReference type="EMBL" id="TFZ41071.1"/>
    </source>
</evidence>
<feature type="domain" description="Ketoreductase" evidence="14">
    <location>
        <begin position="5"/>
        <end position="189"/>
    </location>
</feature>
<evidence type="ECO:0000256" key="2">
    <source>
        <dbReference type="ARBA" id="ARBA00005194"/>
    </source>
</evidence>